<comment type="subcellular location">
    <subcellularLocation>
        <location evidence="1 15">Cytoplasm</location>
    </subcellularLocation>
</comment>
<dbReference type="InterPro" id="IPR042203">
    <property type="entry name" value="Leu/Phe-tRNA_Trfase_C"/>
</dbReference>
<dbReference type="EC" id="2.3.2.6" evidence="10 15"/>
<evidence type="ECO:0000256" key="9">
    <source>
        <dbReference type="ARBA" id="ARBA00061535"/>
    </source>
</evidence>
<evidence type="ECO:0000256" key="4">
    <source>
        <dbReference type="ARBA" id="ARBA00023315"/>
    </source>
</evidence>
<evidence type="ECO:0000256" key="10">
    <source>
        <dbReference type="ARBA" id="ARBA00066767"/>
    </source>
</evidence>
<proteinExistence type="inferred from homology"/>
<dbReference type="PANTHER" id="PTHR30098">
    <property type="entry name" value="LEUCYL/PHENYLALANYL-TRNA--PROTEIN TRANSFERASE"/>
    <property type="match status" value="1"/>
</dbReference>
<evidence type="ECO:0000256" key="6">
    <source>
        <dbReference type="ARBA" id="ARBA00050652"/>
    </source>
</evidence>
<dbReference type="InterPro" id="IPR004616">
    <property type="entry name" value="Leu/Phe-tRNA_Trfase"/>
</dbReference>
<dbReference type="Proteomes" id="UP000092967">
    <property type="component" value="Chromosome"/>
</dbReference>
<dbReference type="NCBIfam" id="TIGR00667">
    <property type="entry name" value="aat"/>
    <property type="match status" value="1"/>
</dbReference>
<sequence length="215" mass="24871">MYLLDQNSVKFPHPTLANKDDILAIGGDLSTERLLTAYKQGIFPWYCDGEPIIWYSPAWRMVLDPRHYKPSKSLKQILKKNTFTVTFNQNFKEVIYNCKTINRYDGLGTWITDDMQQAYINLHQLGYAKSVEVWLDDELVGGLYGIDQGHVFCGESMFSKVSNASKIAFAWLNDYLVKNNYNLLDCQVHNDHLESLGAYEIPRQEFLDILSKKKL</sequence>
<evidence type="ECO:0000256" key="3">
    <source>
        <dbReference type="ARBA" id="ARBA00022679"/>
    </source>
</evidence>
<evidence type="ECO:0000256" key="13">
    <source>
        <dbReference type="ARBA" id="ARBA00077165"/>
    </source>
</evidence>
<dbReference type="GO" id="GO:0008914">
    <property type="term" value="F:leucyl-tRNA--protein transferase activity"/>
    <property type="evidence" value="ECO:0007669"/>
    <property type="project" value="UniProtKB-UniRule"/>
</dbReference>
<dbReference type="EMBL" id="CP014224">
    <property type="protein sequence ID" value="ANW97001.1"/>
    <property type="molecule type" value="Genomic_DNA"/>
</dbReference>
<protein>
    <recommendedName>
        <fullName evidence="11 15">Leucyl/phenylalanyl-tRNA--protein transferase</fullName>
        <ecNumber evidence="10 15">2.3.2.6</ecNumber>
    </recommendedName>
    <alternativeName>
        <fullName evidence="12 15">L/F-transferase</fullName>
    </alternativeName>
    <alternativeName>
        <fullName evidence="13 15">Leucyltransferase</fullName>
    </alternativeName>
    <alternativeName>
        <fullName evidence="14 15">Phenyalanyltransferase</fullName>
    </alternativeName>
</protein>
<dbReference type="Gene3D" id="3.30.70.3550">
    <property type="entry name" value="Leucyl/phenylalanyl-tRNA-protein transferase, N-terminal domain"/>
    <property type="match status" value="1"/>
</dbReference>
<accession>A0A1B1Y8A1</accession>
<dbReference type="OrthoDB" id="9790282at2"/>
<evidence type="ECO:0000256" key="11">
    <source>
        <dbReference type="ARBA" id="ARBA00074372"/>
    </source>
</evidence>
<evidence type="ECO:0000256" key="12">
    <source>
        <dbReference type="ARBA" id="ARBA00077136"/>
    </source>
</evidence>
<comment type="catalytic activity">
    <reaction evidence="7 15">
        <text>N-terminal L-lysyl-[protein] + L-leucyl-tRNA(Leu) = N-terminal L-leucyl-L-lysyl-[protein] + tRNA(Leu) + H(+)</text>
        <dbReference type="Rhea" id="RHEA:12340"/>
        <dbReference type="Rhea" id="RHEA-COMP:9613"/>
        <dbReference type="Rhea" id="RHEA-COMP:9622"/>
        <dbReference type="Rhea" id="RHEA-COMP:12670"/>
        <dbReference type="Rhea" id="RHEA-COMP:12671"/>
        <dbReference type="ChEBI" id="CHEBI:15378"/>
        <dbReference type="ChEBI" id="CHEBI:65249"/>
        <dbReference type="ChEBI" id="CHEBI:78442"/>
        <dbReference type="ChEBI" id="CHEBI:78494"/>
        <dbReference type="ChEBI" id="CHEBI:133043"/>
        <dbReference type="EC" id="2.3.2.6"/>
    </reaction>
</comment>
<name>A0A1B1Y8A1_9FLAO</name>
<dbReference type="KEGG" id="wfu:AXE80_12230"/>
<dbReference type="InterPro" id="IPR042221">
    <property type="entry name" value="Leu/Phe-tRNA_Trfase_N"/>
</dbReference>
<comment type="similarity">
    <text evidence="9 15">Belongs to the L/F-transferase family.</text>
</comment>
<evidence type="ECO:0000313" key="16">
    <source>
        <dbReference type="EMBL" id="ANW97001.1"/>
    </source>
</evidence>
<evidence type="ECO:0000256" key="15">
    <source>
        <dbReference type="HAMAP-Rule" id="MF_00688"/>
    </source>
</evidence>
<dbReference type="Gene3D" id="3.40.630.70">
    <property type="entry name" value="Leucyl/phenylalanyl-tRNA-protein transferase, C-terminal domain"/>
    <property type="match status" value="1"/>
</dbReference>
<dbReference type="SUPFAM" id="SSF55729">
    <property type="entry name" value="Acyl-CoA N-acyltransferases (Nat)"/>
    <property type="match status" value="1"/>
</dbReference>
<dbReference type="FunFam" id="3.40.630.70:FF:000001">
    <property type="entry name" value="Leucyl/phenylalanyl-tRNA--protein transferase"/>
    <property type="match status" value="1"/>
</dbReference>
<evidence type="ECO:0000256" key="7">
    <source>
        <dbReference type="ARBA" id="ARBA00051538"/>
    </source>
</evidence>
<comment type="catalytic activity">
    <reaction evidence="6 15">
        <text>N-terminal L-arginyl-[protein] + L-leucyl-tRNA(Leu) = N-terminal L-leucyl-L-arginyl-[protein] + tRNA(Leu) + H(+)</text>
        <dbReference type="Rhea" id="RHEA:50416"/>
        <dbReference type="Rhea" id="RHEA-COMP:9613"/>
        <dbReference type="Rhea" id="RHEA-COMP:9622"/>
        <dbReference type="Rhea" id="RHEA-COMP:12672"/>
        <dbReference type="Rhea" id="RHEA-COMP:12673"/>
        <dbReference type="ChEBI" id="CHEBI:15378"/>
        <dbReference type="ChEBI" id="CHEBI:64719"/>
        <dbReference type="ChEBI" id="CHEBI:78442"/>
        <dbReference type="ChEBI" id="CHEBI:78494"/>
        <dbReference type="ChEBI" id="CHEBI:133044"/>
        <dbReference type="EC" id="2.3.2.6"/>
    </reaction>
</comment>
<comment type="catalytic activity">
    <reaction evidence="5 15">
        <text>L-phenylalanyl-tRNA(Phe) + an N-terminal L-alpha-aminoacyl-[protein] = an N-terminal L-phenylalanyl-L-alpha-aminoacyl-[protein] + tRNA(Phe)</text>
        <dbReference type="Rhea" id="RHEA:43632"/>
        <dbReference type="Rhea" id="RHEA-COMP:9668"/>
        <dbReference type="Rhea" id="RHEA-COMP:9699"/>
        <dbReference type="Rhea" id="RHEA-COMP:10636"/>
        <dbReference type="Rhea" id="RHEA-COMP:10637"/>
        <dbReference type="ChEBI" id="CHEBI:78442"/>
        <dbReference type="ChEBI" id="CHEBI:78531"/>
        <dbReference type="ChEBI" id="CHEBI:78597"/>
        <dbReference type="ChEBI" id="CHEBI:83561"/>
        <dbReference type="EC" id="2.3.2.6"/>
    </reaction>
</comment>
<comment type="function">
    <text evidence="8 15">Functions in the N-end rule pathway of protein degradation where it conjugates Leu, Phe and, less efficiently, Met from aminoacyl-tRNAs to the N-termini of proteins containing an N-terminal arginine or lysine.</text>
</comment>
<reference evidence="16 17" key="1">
    <citation type="submission" date="2016-02" db="EMBL/GenBank/DDBJ databases">
        <authorList>
            <person name="Wen L."/>
            <person name="He K."/>
            <person name="Yang H."/>
        </authorList>
    </citation>
    <scope>NUCLEOTIDE SEQUENCE [LARGE SCALE GENOMIC DNA]</scope>
    <source>
        <strain evidence="16 17">CZ1127</strain>
    </source>
</reference>
<dbReference type="Pfam" id="PF03588">
    <property type="entry name" value="Leu_Phe_trans"/>
    <property type="match status" value="1"/>
</dbReference>
<dbReference type="STRING" id="1790137.AXE80_12230"/>
<evidence type="ECO:0000256" key="1">
    <source>
        <dbReference type="ARBA" id="ARBA00004496"/>
    </source>
</evidence>
<evidence type="ECO:0000256" key="8">
    <source>
        <dbReference type="ARBA" id="ARBA00054043"/>
    </source>
</evidence>
<dbReference type="AlphaFoldDB" id="A0A1B1Y8A1"/>
<keyword evidence="4 15" id="KW-0012">Acyltransferase</keyword>
<dbReference type="InterPro" id="IPR016181">
    <property type="entry name" value="Acyl_CoA_acyltransferase"/>
</dbReference>
<gene>
    <name evidence="15" type="primary">aat</name>
    <name evidence="16" type="ORF">AXE80_12230</name>
</gene>
<evidence type="ECO:0000313" key="17">
    <source>
        <dbReference type="Proteomes" id="UP000092967"/>
    </source>
</evidence>
<evidence type="ECO:0000256" key="14">
    <source>
        <dbReference type="ARBA" id="ARBA00083640"/>
    </source>
</evidence>
<dbReference type="GO" id="GO:0005737">
    <property type="term" value="C:cytoplasm"/>
    <property type="evidence" value="ECO:0007669"/>
    <property type="project" value="UniProtKB-SubCell"/>
</dbReference>
<evidence type="ECO:0000256" key="2">
    <source>
        <dbReference type="ARBA" id="ARBA00022490"/>
    </source>
</evidence>
<keyword evidence="2 15" id="KW-0963">Cytoplasm</keyword>
<evidence type="ECO:0000256" key="5">
    <source>
        <dbReference type="ARBA" id="ARBA00050607"/>
    </source>
</evidence>
<dbReference type="FunFam" id="3.30.70.3550:FF:000001">
    <property type="entry name" value="Leucyl/phenylalanyl-tRNA--protein transferase"/>
    <property type="match status" value="1"/>
</dbReference>
<dbReference type="RefSeq" id="WP_068827745.1">
    <property type="nucleotide sequence ID" value="NZ_CP014224.1"/>
</dbReference>
<dbReference type="HAMAP" id="MF_00688">
    <property type="entry name" value="Leu_Phe_trans"/>
    <property type="match status" value="1"/>
</dbReference>
<keyword evidence="3 15" id="KW-0808">Transferase</keyword>
<dbReference type="PANTHER" id="PTHR30098:SF2">
    <property type="entry name" value="LEUCYL_PHENYLALANYL-TRNA--PROTEIN TRANSFERASE"/>
    <property type="match status" value="1"/>
</dbReference>
<dbReference type="GO" id="GO:0030163">
    <property type="term" value="P:protein catabolic process"/>
    <property type="evidence" value="ECO:0007669"/>
    <property type="project" value="UniProtKB-UniRule"/>
</dbReference>
<organism evidence="16 17">
    <name type="scientific">Wenyingzhuangia fucanilytica</name>
    <dbReference type="NCBI Taxonomy" id="1790137"/>
    <lineage>
        <taxon>Bacteria</taxon>
        <taxon>Pseudomonadati</taxon>
        <taxon>Bacteroidota</taxon>
        <taxon>Flavobacteriia</taxon>
        <taxon>Flavobacteriales</taxon>
        <taxon>Flavobacteriaceae</taxon>
        <taxon>Wenyingzhuangia</taxon>
    </lineage>
</organism>
<keyword evidence="17" id="KW-1185">Reference proteome</keyword>